<gene>
    <name evidence="2" type="ORF">VI08_09715</name>
</gene>
<feature type="compositionally biased region" description="Pro residues" evidence="1">
    <location>
        <begin position="8"/>
        <end position="18"/>
    </location>
</feature>
<evidence type="ECO:0000313" key="3">
    <source>
        <dbReference type="Proteomes" id="UP000033651"/>
    </source>
</evidence>
<protein>
    <submittedName>
        <fullName evidence="2">Uncharacterized protein</fullName>
    </submittedName>
</protein>
<dbReference type="EMBL" id="JZRB01000018">
    <property type="protein sequence ID" value="KJV34841.1"/>
    <property type="molecule type" value="Genomic_DNA"/>
</dbReference>
<dbReference type="PATRIC" id="fig|345309.4.peg.1183"/>
<evidence type="ECO:0000313" key="2">
    <source>
        <dbReference type="EMBL" id="KJV34841.1"/>
    </source>
</evidence>
<name>A0A0F3KUK0_9GAMM</name>
<accession>A0A0F3KUK0</accession>
<comment type="caution">
    <text evidence="2">The sequence shown here is derived from an EMBL/GenBank/DDBJ whole genome shotgun (WGS) entry which is preliminary data.</text>
</comment>
<dbReference type="AlphaFoldDB" id="A0A0F3KUK0"/>
<reference evidence="2 3" key="1">
    <citation type="submission" date="2015-03" db="EMBL/GenBank/DDBJ databases">
        <title>Draft genome sequence of Luteibacter yeojuensis strain SU11.</title>
        <authorList>
            <person name="Sulaiman J."/>
            <person name="Priya K."/>
            <person name="Chan K.-G."/>
        </authorList>
    </citation>
    <scope>NUCLEOTIDE SEQUENCE [LARGE SCALE GENOMIC DNA]</scope>
    <source>
        <strain evidence="2 3">SU11</strain>
    </source>
</reference>
<keyword evidence="3" id="KW-1185">Reference proteome</keyword>
<feature type="region of interest" description="Disordered" evidence="1">
    <location>
        <begin position="1"/>
        <end position="23"/>
    </location>
</feature>
<evidence type="ECO:0000256" key="1">
    <source>
        <dbReference type="SAM" id="MobiDB-lite"/>
    </source>
</evidence>
<dbReference type="Proteomes" id="UP000033651">
    <property type="component" value="Unassembled WGS sequence"/>
</dbReference>
<sequence>MHRTATIAPPPTPVPSTPTPKALARSCDLPPATMGRGAPIVRLPACTGGDSAVVATRPAARDMPPG</sequence>
<organism evidence="2 3">
    <name type="scientific">Luteibacter yeojuensis</name>
    <dbReference type="NCBI Taxonomy" id="345309"/>
    <lineage>
        <taxon>Bacteria</taxon>
        <taxon>Pseudomonadati</taxon>
        <taxon>Pseudomonadota</taxon>
        <taxon>Gammaproteobacteria</taxon>
        <taxon>Lysobacterales</taxon>
        <taxon>Rhodanobacteraceae</taxon>
        <taxon>Luteibacter</taxon>
    </lineage>
</organism>
<proteinExistence type="predicted"/>